<feature type="non-terminal residue" evidence="1">
    <location>
        <position position="1"/>
    </location>
</feature>
<sequence>VQRATALGLAFETLSGPLQATPPVNVFIDETAPEGGELFYRILKP</sequence>
<name>A0A382E191_9ZZZZ</name>
<dbReference type="EMBL" id="UINC01042077">
    <property type="protein sequence ID" value="SVB44225.1"/>
    <property type="molecule type" value="Genomic_DNA"/>
</dbReference>
<gene>
    <name evidence="1" type="ORF">METZ01_LOCUS197079</name>
</gene>
<evidence type="ECO:0000313" key="1">
    <source>
        <dbReference type="EMBL" id="SVB44225.1"/>
    </source>
</evidence>
<protein>
    <submittedName>
        <fullName evidence="1">Uncharacterized protein</fullName>
    </submittedName>
</protein>
<accession>A0A382E191</accession>
<reference evidence="1" key="1">
    <citation type="submission" date="2018-05" db="EMBL/GenBank/DDBJ databases">
        <authorList>
            <person name="Lanie J.A."/>
            <person name="Ng W.-L."/>
            <person name="Kazmierczak K.M."/>
            <person name="Andrzejewski T.M."/>
            <person name="Davidsen T.M."/>
            <person name="Wayne K.J."/>
            <person name="Tettelin H."/>
            <person name="Glass J.I."/>
            <person name="Rusch D."/>
            <person name="Podicherti R."/>
            <person name="Tsui H.-C.T."/>
            <person name="Winkler M.E."/>
        </authorList>
    </citation>
    <scope>NUCLEOTIDE SEQUENCE</scope>
</reference>
<proteinExistence type="predicted"/>
<dbReference type="AlphaFoldDB" id="A0A382E191"/>
<organism evidence="1">
    <name type="scientific">marine metagenome</name>
    <dbReference type="NCBI Taxonomy" id="408172"/>
    <lineage>
        <taxon>unclassified sequences</taxon>
        <taxon>metagenomes</taxon>
        <taxon>ecological metagenomes</taxon>
    </lineage>
</organism>